<dbReference type="Proteomes" id="UP001239445">
    <property type="component" value="Unassembled WGS sequence"/>
</dbReference>
<feature type="non-terminal residue" evidence="2">
    <location>
        <position position="438"/>
    </location>
</feature>
<comment type="caution">
    <text evidence="2">The sequence shown here is derived from an EMBL/GenBank/DDBJ whole genome shotgun (WGS) entry which is preliminary data.</text>
</comment>
<name>A0AAJ0B5D6_9PEZI</name>
<organism evidence="2 3">
    <name type="scientific">Echria macrotheca</name>
    <dbReference type="NCBI Taxonomy" id="438768"/>
    <lineage>
        <taxon>Eukaryota</taxon>
        <taxon>Fungi</taxon>
        <taxon>Dikarya</taxon>
        <taxon>Ascomycota</taxon>
        <taxon>Pezizomycotina</taxon>
        <taxon>Sordariomycetes</taxon>
        <taxon>Sordariomycetidae</taxon>
        <taxon>Sordariales</taxon>
        <taxon>Schizotheciaceae</taxon>
        <taxon>Echria</taxon>
    </lineage>
</organism>
<gene>
    <name evidence="2" type="ORF">QBC47DRAFT_328407</name>
</gene>
<feature type="compositionally biased region" description="Polar residues" evidence="1">
    <location>
        <begin position="104"/>
        <end position="121"/>
    </location>
</feature>
<evidence type="ECO:0000256" key="1">
    <source>
        <dbReference type="SAM" id="MobiDB-lite"/>
    </source>
</evidence>
<evidence type="ECO:0000313" key="2">
    <source>
        <dbReference type="EMBL" id="KAK1752000.1"/>
    </source>
</evidence>
<reference evidence="2" key="1">
    <citation type="submission" date="2023-06" db="EMBL/GenBank/DDBJ databases">
        <title>Genome-scale phylogeny and comparative genomics of the fungal order Sordariales.</title>
        <authorList>
            <consortium name="Lawrence Berkeley National Laboratory"/>
            <person name="Hensen N."/>
            <person name="Bonometti L."/>
            <person name="Westerberg I."/>
            <person name="Brannstrom I.O."/>
            <person name="Guillou S."/>
            <person name="Cros-Aarteil S."/>
            <person name="Calhoun S."/>
            <person name="Haridas S."/>
            <person name="Kuo A."/>
            <person name="Mondo S."/>
            <person name="Pangilinan J."/>
            <person name="Riley R."/>
            <person name="Labutti K."/>
            <person name="Andreopoulos B."/>
            <person name="Lipzen A."/>
            <person name="Chen C."/>
            <person name="Yanf M."/>
            <person name="Daum C."/>
            <person name="Ng V."/>
            <person name="Clum A."/>
            <person name="Steindorff A."/>
            <person name="Ohm R."/>
            <person name="Martin F."/>
            <person name="Silar P."/>
            <person name="Natvig D."/>
            <person name="Lalanne C."/>
            <person name="Gautier V."/>
            <person name="Ament-Velasquez S.L."/>
            <person name="Kruys A."/>
            <person name="Hutchinson M.I."/>
            <person name="Powell A.J."/>
            <person name="Barry K."/>
            <person name="Miller A.N."/>
            <person name="Grigoriev I.V."/>
            <person name="Debuchy R."/>
            <person name="Gladieux P."/>
            <person name="Thoren M.H."/>
            <person name="Johannesson H."/>
        </authorList>
    </citation>
    <scope>NUCLEOTIDE SEQUENCE</scope>
    <source>
        <strain evidence="2">PSN4</strain>
    </source>
</reference>
<evidence type="ECO:0000313" key="3">
    <source>
        <dbReference type="Proteomes" id="UP001239445"/>
    </source>
</evidence>
<feature type="region of interest" description="Disordered" evidence="1">
    <location>
        <begin position="104"/>
        <end position="133"/>
    </location>
</feature>
<proteinExistence type="predicted"/>
<dbReference type="EMBL" id="MU839840">
    <property type="protein sequence ID" value="KAK1752000.1"/>
    <property type="molecule type" value="Genomic_DNA"/>
</dbReference>
<sequence>MPSFVRPGDDDTAKMEVDFTQLWERHLETAKRDFVAKRLSSEPHGVEEVGDEWDEKIDSVVDALDELAVSSASRDVCSASSPLWSAPDEYGRYDNYTDTALSSPHESTCSVTHSPLSTTTPKSRRRNNTPNITITISDHDRDLRDWHNGHSNSSSLPPALSKHLLYQNYSSRTVPFPSAEPVTAPPTTAIRTPRTTFPFRGIPATKKPEQVHVLVLSWAKHDRRGDDGQLLSPGLDIETDSVRTCFKRRGYRVQCRVIPEDYPTSAVETILHRFLERSAPGTLLVVYYHGYGNMEGDRMVFSSGFGGSHFYWDDVRDPIITARGDILLVLDCCAAPGAEDAEMLVDPGLATPPADATKQLLGVCSPYGSVGDNFVMKALCRVLDGDENDNDQNLVSVQGLCSQMKGDLRAHGLDPSSVFVTQLGGGQLLDIYLPRFHA</sequence>
<protein>
    <submittedName>
        <fullName evidence="2">Uncharacterized protein</fullName>
    </submittedName>
</protein>
<dbReference type="AlphaFoldDB" id="A0AAJ0B5D6"/>
<accession>A0AAJ0B5D6</accession>
<keyword evidence="3" id="KW-1185">Reference proteome</keyword>